<reference evidence="1" key="1">
    <citation type="submission" date="2025-08" db="UniProtKB">
        <authorList>
            <consortium name="Ensembl"/>
        </authorList>
    </citation>
    <scope>IDENTIFICATION</scope>
</reference>
<dbReference type="SUPFAM" id="SSF49265">
    <property type="entry name" value="Fibronectin type III"/>
    <property type="match status" value="1"/>
</dbReference>
<sequence>MRSCPCSLFLSQAVHLKLPAPPILQLEECCTHNNSATLSWKQPPLSTVQVEGYILELDDGNGGQFRVRVWDGALHGVLCTGLGFSNPRCLLGSLSTPPLPTCPSTATTTTPTRPSAWPLPGPGWTITRERGTFQSLFASGTFQTPLLSLSAKLSALLNIPKRCHQSGISIFHFSSH</sequence>
<dbReference type="PANTHER" id="PTHR24099:SF13">
    <property type="entry name" value="E3 UBIQUITIN-PROTEIN LIGASE TRIM9"/>
    <property type="match status" value="1"/>
</dbReference>
<keyword evidence="2" id="KW-1185">Reference proteome</keyword>
<reference evidence="1" key="2">
    <citation type="submission" date="2025-09" db="UniProtKB">
        <authorList>
            <consortium name="Ensembl"/>
        </authorList>
    </citation>
    <scope>IDENTIFICATION</scope>
</reference>
<protein>
    <recommendedName>
        <fullName evidence="3">Fibronectin type-III domain-containing protein</fullName>
    </recommendedName>
</protein>
<dbReference type="PANTHER" id="PTHR24099">
    <property type="entry name" value="E3 UBIQUITIN-PROTEIN LIGASE TRIM36-RELATED"/>
    <property type="match status" value="1"/>
</dbReference>
<proteinExistence type="predicted"/>
<evidence type="ECO:0000313" key="2">
    <source>
        <dbReference type="Proteomes" id="UP000694413"/>
    </source>
</evidence>
<dbReference type="InterPro" id="IPR036116">
    <property type="entry name" value="FN3_sf"/>
</dbReference>
<accession>A0A8D2M7L1</accession>
<dbReference type="Ensembl" id="ENSZALT00000005737.1">
    <property type="protein sequence ID" value="ENSZALP00000003657.1"/>
    <property type="gene ID" value="ENSZALG00000003575.1"/>
</dbReference>
<dbReference type="CDD" id="cd00063">
    <property type="entry name" value="FN3"/>
    <property type="match status" value="1"/>
</dbReference>
<dbReference type="InterPro" id="IPR013783">
    <property type="entry name" value="Ig-like_fold"/>
</dbReference>
<dbReference type="GO" id="GO:0005737">
    <property type="term" value="C:cytoplasm"/>
    <property type="evidence" value="ECO:0007669"/>
    <property type="project" value="TreeGrafter"/>
</dbReference>
<evidence type="ECO:0000313" key="1">
    <source>
        <dbReference type="Ensembl" id="ENSZALP00000003657.1"/>
    </source>
</evidence>
<dbReference type="InterPro" id="IPR003961">
    <property type="entry name" value="FN3_dom"/>
</dbReference>
<evidence type="ECO:0008006" key="3">
    <source>
        <dbReference type="Google" id="ProtNLM"/>
    </source>
</evidence>
<name>A0A8D2M7L1_ZONAL</name>
<organism evidence="1 2">
    <name type="scientific">Zonotrichia albicollis</name>
    <name type="common">White-throated sparrow</name>
    <name type="synonym">Fringilla albicollis</name>
    <dbReference type="NCBI Taxonomy" id="44394"/>
    <lineage>
        <taxon>Eukaryota</taxon>
        <taxon>Metazoa</taxon>
        <taxon>Chordata</taxon>
        <taxon>Craniata</taxon>
        <taxon>Vertebrata</taxon>
        <taxon>Euteleostomi</taxon>
        <taxon>Archelosauria</taxon>
        <taxon>Archosauria</taxon>
        <taxon>Dinosauria</taxon>
        <taxon>Saurischia</taxon>
        <taxon>Theropoda</taxon>
        <taxon>Coelurosauria</taxon>
        <taxon>Aves</taxon>
        <taxon>Neognathae</taxon>
        <taxon>Neoaves</taxon>
        <taxon>Telluraves</taxon>
        <taxon>Australaves</taxon>
        <taxon>Passeriformes</taxon>
        <taxon>Passerellidae</taxon>
        <taxon>Zonotrichia</taxon>
    </lineage>
</organism>
<dbReference type="AlphaFoldDB" id="A0A8D2M7L1"/>
<dbReference type="Gene3D" id="2.60.40.10">
    <property type="entry name" value="Immunoglobulins"/>
    <property type="match status" value="1"/>
</dbReference>
<dbReference type="InterPro" id="IPR050617">
    <property type="entry name" value="E3_ligase_FN3/SPRY"/>
</dbReference>
<dbReference type="FunFam" id="2.60.40.10:FF:000178">
    <property type="entry name" value="E3 ubiquitin-protein ligase TRIM9 isoform X1"/>
    <property type="match status" value="1"/>
</dbReference>
<dbReference type="Proteomes" id="UP000694413">
    <property type="component" value="Unassembled WGS sequence"/>
</dbReference>